<proteinExistence type="predicted"/>
<reference evidence="1 2" key="1">
    <citation type="journal article" date="2022" name="Hortic Res">
        <title>A haplotype resolved chromosomal level avocado genome allows analysis of novel avocado genes.</title>
        <authorList>
            <person name="Nath O."/>
            <person name="Fletcher S.J."/>
            <person name="Hayward A."/>
            <person name="Shaw L.M."/>
            <person name="Masouleh A.K."/>
            <person name="Furtado A."/>
            <person name="Henry R.J."/>
            <person name="Mitter N."/>
        </authorList>
    </citation>
    <scope>NUCLEOTIDE SEQUENCE [LARGE SCALE GENOMIC DNA]</scope>
    <source>
        <strain evidence="2">cv. Hass</strain>
    </source>
</reference>
<evidence type="ECO:0000313" key="2">
    <source>
        <dbReference type="Proteomes" id="UP001234297"/>
    </source>
</evidence>
<gene>
    <name evidence="1" type="ORF">MRB53_007288</name>
</gene>
<protein>
    <submittedName>
        <fullName evidence="1">Uncharacterized protein</fullName>
    </submittedName>
</protein>
<comment type="caution">
    <text evidence="1">The sequence shown here is derived from an EMBL/GenBank/DDBJ whole genome shotgun (WGS) entry which is preliminary data.</text>
</comment>
<keyword evidence="2" id="KW-1185">Reference proteome</keyword>
<dbReference type="Proteomes" id="UP001234297">
    <property type="component" value="Chromosome 2"/>
</dbReference>
<name>A0ACC2MIQ8_PERAE</name>
<evidence type="ECO:0000313" key="1">
    <source>
        <dbReference type="EMBL" id="KAJ8645540.1"/>
    </source>
</evidence>
<organism evidence="1 2">
    <name type="scientific">Persea americana</name>
    <name type="common">Avocado</name>
    <dbReference type="NCBI Taxonomy" id="3435"/>
    <lineage>
        <taxon>Eukaryota</taxon>
        <taxon>Viridiplantae</taxon>
        <taxon>Streptophyta</taxon>
        <taxon>Embryophyta</taxon>
        <taxon>Tracheophyta</taxon>
        <taxon>Spermatophyta</taxon>
        <taxon>Magnoliopsida</taxon>
        <taxon>Magnoliidae</taxon>
        <taxon>Laurales</taxon>
        <taxon>Lauraceae</taxon>
        <taxon>Persea</taxon>
    </lineage>
</organism>
<accession>A0ACC2MIQ8</accession>
<dbReference type="EMBL" id="CM056810">
    <property type="protein sequence ID" value="KAJ8645540.1"/>
    <property type="molecule type" value="Genomic_DNA"/>
</dbReference>
<sequence length="71" mass="8027">MGKDGEMVWQCTDGSCGWNASHGCRDWFSEGGIAVLKGWNMQMVLMFWFGSAWKAGRLVLEMSSGEQRVEY</sequence>